<dbReference type="PANTHER" id="PTHR38773:SF1">
    <property type="entry name" value="PROTEIN SPRT"/>
    <property type="match status" value="1"/>
</dbReference>
<evidence type="ECO:0000256" key="7">
    <source>
        <dbReference type="HAMAP-Rule" id="MF_00746"/>
    </source>
</evidence>
<dbReference type="AlphaFoldDB" id="A0A8B2U867"/>
<dbReference type="GO" id="GO:0006508">
    <property type="term" value="P:proteolysis"/>
    <property type="evidence" value="ECO:0007669"/>
    <property type="project" value="UniProtKB-KW"/>
</dbReference>
<dbReference type="GO" id="GO:0008237">
    <property type="term" value="F:metallopeptidase activity"/>
    <property type="evidence" value="ECO:0007669"/>
    <property type="project" value="UniProtKB-KW"/>
</dbReference>
<evidence type="ECO:0000259" key="8">
    <source>
        <dbReference type="SMART" id="SM00731"/>
    </source>
</evidence>
<evidence type="ECO:0000256" key="4">
    <source>
        <dbReference type="ARBA" id="ARBA00022490"/>
    </source>
</evidence>
<feature type="active site" evidence="7">
    <location>
        <position position="79"/>
    </location>
</feature>
<organism evidence="9 10">
    <name type="scientific">Aggregatibacter segnis</name>
    <dbReference type="NCBI Taxonomy" id="739"/>
    <lineage>
        <taxon>Bacteria</taxon>
        <taxon>Pseudomonadati</taxon>
        <taxon>Pseudomonadota</taxon>
        <taxon>Gammaproteobacteria</taxon>
        <taxon>Pasteurellales</taxon>
        <taxon>Pasteurellaceae</taxon>
        <taxon>Aggregatibacter</taxon>
    </lineage>
</organism>
<keyword evidence="9" id="KW-0378">Hydrolase</keyword>
<sequence length="172" mass="20555">MQTENNFRIVKMQVLRRIQQGLQLAETHFKQTFTPPQIHYELKGVKAGVAYLQRNIINFNRTLLLENSEQFIHQVALHELAHIVVYQHYGHVQPHGKEWQFVMQEIFHLPAETYHQFDLSSVQGKTFTYHCACQTHKLRIRRHNKIQRESAVYFCRKCKTQLNWIGLENEEN</sequence>
<feature type="binding site" evidence="7">
    <location>
        <position position="82"/>
    </location>
    <ligand>
        <name>Zn(2+)</name>
        <dbReference type="ChEBI" id="CHEBI:29105"/>
    </ligand>
</feature>
<dbReference type="PANTHER" id="PTHR38773">
    <property type="entry name" value="PROTEIN SPRT"/>
    <property type="match status" value="1"/>
</dbReference>
<evidence type="ECO:0000256" key="1">
    <source>
        <dbReference type="ARBA" id="ARBA00004496"/>
    </source>
</evidence>
<dbReference type="NCBIfam" id="NF003421">
    <property type="entry name" value="PRK04860.1"/>
    <property type="match status" value="1"/>
</dbReference>
<keyword evidence="9" id="KW-0645">Protease</keyword>
<dbReference type="InterPro" id="IPR035240">
    <property type="entry name" value="SprT_Zn_ribbon"/>
</dbReference>
<dbReference type="SMART" id="SM00731">
    <property type="entry name" value="SprT"/>
    <property type="match status" value="1"/>
</dbReference>
<dbReference type="Proteomes" id="UP000253998">
    <property type="component" value="Unassembled WGS sequence"/>
</dbReference>
<dbReference type="Pfam" id="PF10263">
    <property type="entry name" value="SprT-like"/>
    <property type="match status" value="1"/>
</dbReference>
<dbReference type="RefSeq" id="WP_111295396.1">
    <property type="nucleotide sequence ID" value="NZ_QEPM01000002.1"/>
</dbReference>
<reference evidence="9 10" key="1">
    <citation type="submission" date="2018-05" db="EMBL/GenBank/DDBJ databases">
        <title>Draft Genome Sequences for a Diverse set of 7 Haemophilus Species.</title>
        <authorList>
            <person name="Nichols M."/>
            <person name="Topaz N."/>
            <person name="Wang X."/>
            <person name="Wang X."/>
            <person name="Boxrud D."/>
        </authorList>
    </citation>
    <scope>NUCLEOTIDE SEQUENCE [LARGE SCALE GENOMIC DNA]</scope>
    <source>
        <strain evidence="9 10">C2001002503</strain>
    </source>
</reference>
<keyword evidence="4 7" id="KW-0963">Cytoplasm</keyword>
<evidence type="ECO:0000256" key="3">
    <source>
        <dbReference type="ARBA" id="ARBA00020082"/>
    </source>
</evidence>
<name>A0A8B2U867_9PAST</name>
<evidence type="ECO:0000313" key="9">
    <source>
        <dbReference type="EMBL" id="RDE71793.1"/>
    </source>
</evidence>
<evidence type="ECO:0000313" key="10">
    <source>
        <dbReference type="Proteomes" id="UP000253998"/>
    </source>
</evidence>
<dbReference type="InterPro" id="IPR023483">
    <property type="entry name" value="Uncharacterised_SprT"/>
</dbReference>
<evidence type="ECO:0000256" key="2">
    <source>
        <dbReference type="ARBA" id="ARBA00006591"/>
    </source>
</evidence>
<dbReference type="GO" id="GO:0005737">
    <property type="term" value="C:cytoplasm"/>
    <property type="evidence" value="ECO:0007669"/>
    <property type="project" value="UniProtKB-SubCell"/>
</dbReference>
<dbReference type="GO" id="GO:0008270">
    <property type="term" value="F:zinc ion binding"/>
    <property type="evidence" value="ECO:0007669"/>
    <property type="project" value="UniProtKB-UniRule"/>
</dbReference>
<protein>
    <recommendedName>
        <fullName evidence="3 7">Protein SprT</fullName>
    </recommendedName>
</protein>
<accession>A0A8B2U867</accession>
<evidence type="ECO:0000256" key="6">
    <source>
        <dbReference type="ARBA" id="ARBA00022833"/>
    </source>
</evidence>
<feature type="binding site" evidence="7">
    <location>
        <position position="78"/>
    </location>
    <ligand>
        <name>Zn(2+)</name>
        <dbReference type="ChEBI" id="CHEBI:29105"/>
    </ligand>
</feature>
<dbReference type="InterPro" id="IPR006640">
    <property type="entry name" value="SprT-like_domain"/>
</dbReference>
<evidence type="ECO:0000256" key="5">
    <source>
        <dbReference type="ARBA" id="ARBA00022723"/>
    </source>
</evidence>
<comment type="subcellular location">
    <subcellularLocation>
        <location evidence="1 7">Cytoplasm</location>
    </subcellularLocation>
</comment>
<comment type="similarity">
    <text evidence="2 7">Belongs to the SprT family.</text>
</comment>
<dbReference type="EMBL" id="QEPM01000002">
    <property type="protein sequence ID" value="RDE71793.1"/>
    <property type="molecule type" value="Genomic_DNA"/>
</dbReference>
<dbReference type="HAMAP" id="MF_00746">
    <property type="entry name" value="SprT"/>
    <property type="match status" value="1"/>
</dbReference>
<gene>
    <name evidence="7" type="primary">sprT</name>
    <name evidence="9" type="ORF">DPV83_04370</name>
</gene>
<keyword evidence="5 7" id="KW-0479">Metal-binding</keyword>
<keyword evidence="9" id="KW-0482">Metalloprotease</keyword>
<comment type="cofactor">
    <cofactor evidence="7">
        <name>Zn(2+)</name>
        <dbReference type="ChEBI" id="CHEBI:29105"/>
    </cofactor>
    <text evidence="7">Binds 1 zinc ion.</text>
</comment>
<comment type="caution">
    <text evidence="9">The sequence shown here is derived from an EMBL/GenBank/DDBJ whole genome shotgun (WGS) entry which is preliminary data.</text>
</comment>
<proteinExistence type="inferred from homology"/>
<keyword evidence="6 7" id="KW-0862">Zinc</keyword>
<dbReference type="Pfam" id="PF17283">
    <property type="entry name" value="Zn_ribbon_SprT"/>
    <property type="match status" value="1"/>
</dbReference>
<dbReference type="GO" id="GO:0006950">
    <property type="term" value="P:response to stress"/>
    <property type="evidence" value="ECO:0007669"/>
    <property type="project" value="UniProtKB-ARBA"/>
</dbReference>
<feature type="domain" description="SprT-like" evidence="8">
    <location>
        <begin position="16"/>
        <end position="165"/>
    </location>
</feature>